<dbReference type="RefSeq" id="XP_067754522.1">
    <property type="nucleotide sequence ID" value="XM_067898365.1"/>
</dbReference>
<dbReference type="OrthoDB" id="266422at2759"/>
<proteinExistence type="predicted"/>
<dbReference type="PANTHER" id="PTHR35615">
    <property type="entry name" value="PRESENT IN THE OUTER MITOCHONDRIAL MEMBRANE PROTEOME 22-RELATED"/>
    <property type="match status" value="1"/>
</dbReference>
<keyword evidence="4" id="KW-1185">Reference proteome</keyword>
<gene>
    <name evidence="3" type="ORF">JKF63_02326</name>
</gene>
<name>A0A836I2G8_9TRYP</name>
<sequence length="288" mass="31441">MRWWIFFIPCQQLCCSKWRVASYSATAWRTLSAAHCAARPEFRAALLSAQATANIVLGHLADTVASDPQNEDAAREHASVLQVVTCVLMHRKSGAVSLQKQMAEPAERVYQRETANNMISSYDEDDAGASPTFRSHNTLSCNSDIILNFLTCIGSHQSHHPWNAALERDQTMAPLELLDGVFGAPTYTVVLVSIDPTKAEAAATLSTQFAMTIKLHRRPLNGSASRLIQTTKYKMADSQAGLNGPNRPSSAQQRDLNVSVQKNAATLQSLGELLHSIETRDFSVSGTA</sequence>
<dbReference type="KEGG" id="phet:94288442"/>
<feature type="region of interest" description="Disordered" evidence="1">
    <location>
        <begin position="237"/>
        <end position="257"/>
    </location>
</feature>
<dbReference type="Proteomes" id="UP000674318">
    <property type="component" value="Unassembled WGS sequence"/>
</dbReference>
<feature type="signal peptide" evidence="2">
    <location>
        <begin position="1"/>
        <end position="15"/>
    </location>
</feature>
<evidence type="ECO:0000256" key="2">
    <source>
        <dbReference type="SAM" id="SignalP"/>
    </source>
</evidence>
<dbReference type="AlphaFoldDB" id="A0A836I2G8"/>
<feature type="chain" id="PRO_5032389921" evidence="2">
    <location>
        <begin position="16"/>
        <end position="288"/>
    </location>
</feature>
<keyword evidence="2" id="KW-0732">Signal</keyword>
<organism evidence="3 4">
    <name type="scientific">Porcisia hertigi</name>
    <dbReference type="NCBI Taxonomy" id="2761500"/>
    <lineage>
        <taxon>Eukaryota</taxon>
        <taxon>Discoba</taxon>
        <taxon>Euglenozoa</taxon>
        <taxon>Kinetoplastea</taxon>
        <taxon>Metakinetoplastina</taxon>
        <taxon>Trypanosomatida</taxon>
        <taxon>Trypanosomatidae</taxon>
        <taxon>Leishmaniinae</taxon>
        <taxon>Porcisia</taxon>
    </lineage>
</organism>
<dbReference type="GeneID" id="94288442"/>
<evidence type="ECO:0000313" key="4">
    <source>
        <dbReference type="Proteomes" id="UP000674318"/>
    </source>
</evidence>
<dbReference type="EMBL" id="JAFJZO010000033">
    <property type="protein sequence ID" value="KAG5495270.1"/>
    <property type="molecule type" value="Genomic_DNA"/>
</dbReference>
<protein>
    <submittedName>
        <fullName evidence="3">Uncharacterized protein</fullName>
    </submittedName>
</protein>
<evidence type="ECO:0000313" key="3">
    <source>
        <dbReference type="EMBL" id="KAG5495270.1"/>
    </source>
</evidence>
<accession>A0A836I2G8</accession>
<reference evidence="3 4" key="1">
    <citation type="submission" date="2021-02" db="EMBL/GenBank/DDBJ databases">
        <title>Porcisia hertigi Genome sequencing and assembly.</title>
        <authorList>
            <person name="Almutairi H."/>
            <person name="Gatherer D."/>
        </authorList>
    </citation>
    <scope>NUCLEOTIDE SEQUENCE [LARGE SCALE GENOMIC DNA]</scope>
    <source>
        <strain evidence="3 4">C119</strain>
    </source>
</reference>
<dbReference type="PANTHER" id="PTHR35615:SF6">
    <property type="entry name" value="KINESIN MOTOR DOMAIN-CONTAINING PROTEIN"/>
    <property type="match status" value="1"/>
</dbReference>
<feature type="compositionally biased region" description="Polar residues" evidence="1">
    <location>
        <begin position="246"/>
        <end position="257"/>
    </location>
</feature>
<evidence type="ECO:0000256" key="1">
    <source>
        <dbReference type="SAM" id="MobiDB-lite"/>
    </source>
</evidence>
<comment type="caution">
    <text evidence="3">The sequence shown here is derived from an EMBL/GenBank/DDBJ whole genome shotgun (WGS) entry which is preliminary data.</text>
</comment>